<accession>A0AAE8MAC6</accession>
<dbReference type="Proteomes" id="UP001187734">
    <property type="component" value="Unassembled WGS sequence"/>
</dbReference>
<proteinExistence type="predicted"/>
<organism evidence="1 2">
    <name type="scientific">Fusarium torulosum</name>
    <dbReference type="NCBI Taxonomy" id="33205"/>
    <lineage>
        <taxon>Eukaryota</taxon>
        <taxon>Fungi</taxon>
        <taxon>Dikarya</taxon>
        <taxon>Ascomycota</taxon>
        <taxon>Pezizomycotina</taxon>
        <taxon>Sordariomycetes</taxon>
        <taxon>Hypocreomycetidae</taxon>
        <taxon>Hypocreales</taxon>
        <taxon>Nectriaceae</taxon>
        <taxon>Fusarium</taxon>
    </lineage>
</organism>
<comment type="caution">
    <text evidence="1">The sequence shown here is derived from an EMBL/GenBank/DDBJ whole genome shotgun (WGS) entry which is preliminary data.</text>
</comment>
<keyword evidence="2" id="KW-1185">Reference proteome</keyword>
<dbReference type="AlphaFoldDB" id="A0AAE8MAC6"/>
<dbReference type="Pfam" id="PF10042">
    <property type="entry name" value="DUF2278"/>
    <property type="match status" value="1"/>
</dbReference>
<dbReference type="InterPro" id="IPR019268">
    <property type="entry name" value="DUF2278"/>
</dbReference>
<name>A0AAE8MAC6_9HYPO</name>
<protein>
    <submittedName>
        <fullName evidence="1">Uncharacterized protein</fullName>
    </submittedName>
</protein>
<reference evidence="1" key="1">
    <citation type="submission" date="2018-03" db="EMBL/GenBank/DDBJ databases">
        <authorList>
            <person name="Guldener U."/>
        </authorList>
    </citation>
    <scope>NUCLEOTIDE SEQUENCE</scope>
</reference>
<gene>
    <name evidence="1" type="ORF">FTOL_06791</name>
</gene>
<dbReference type="EMBL" id="ONZP01000227">
    <property type="protein sequence ID" value="SPJ78402.1"/>
    <property type="molecule type" value="Genomic_DNA"/>
</dbReference>
<evidence type="ECO:0000313" key="1">
    <source>
        <dbReference type="EMBL" id="SPJ78402.1"/>
    </source>
</evidence>
<sequence>MSLKTYGYWSGKLKGVKLPDDATNVHALVELDTSTSQEATHASINIRSKLFTKSRLVYWLFQGSRILDGVTWTERGWHEVIQLACLNHRKLSLDYLRLSEDNNRLESAEMLRRVDDIGDYLEHLINNAIKKDAIAHIYGQLDHKRKLIHDVHMNQGSCDEF</sequence>
<evidence type="ECO:0000313" key="2">
    <source>
        <dbReference type="Proteomes" id="UP001187734"/>
    </source>
</evidence>